<dbReference type="RefSeq" id="WP_018372898.1">
    <property type="nucleotide sequence ID" value="NZ_JBCLRV010000015.1"/>
</dbReference>
<dbReference type="NCBIfam" id="NF010209">
    <property type="entry name" value="PRK13676.1-1"/>
    <property type="match status" value="1"/>
</dbReference>
<accession>A0A239SSH5</accession>
<dbReference type="STRING" id="1123308.GCA_000380085_00334"/>
<dbReference type="AlphaFoldDB" id="A0A239SSH5"/>
<name>A0A239SSH5_9STRE</name>
<dbReference type="HAMAP" id="MF_01526">
    <property type="entry name" value="UPF0342"/>
    <property type="match status" value="1"/>
</dbReference>
<dbReference type="KEGG" id="smen:SAMEA4412692_0994"/>
<proteinExistence type="inferred from homology"/>
<dbReference type="OrthoDB" id="9811402at2"/>
<reference evidence="2 3" key="1">
    <citation type="submission" date="2017-06" db="EMBL/GenBank/DDBJ databases">
        <authorList>
            <consortium name="Pathogen Informatics"/>
        </authorList>
    </citation>
    <scope>NUCLEOTIDE SEQUENCE [LARGE SCALE GENOMIC DNA]</scope>
    <source>
        <strain evidence="2 3">NCTC13788</strain>
    </source>
</reference>
<dbReference type="Proteomes" id="UP000215185">
    <property type="component" value="Chromosome 1"/>
</dbReference>
<gene>
    <name evidence="2" type="ORF">SAMEA4412692_00994</name>
</gene>
<dbReference type="InterPro" id="IPR010368">
    <property type="entry name" value="Com_YlbF"/>
</dbReference>
<dbReference type="eggNOG" id="COG3679">
    <property type="taxonomic scope" value="Bacteria"/>
</dbReference>
<evidence type="ECO:0000256" key="1">
    <source>
        <dbReference type="HAMAP-Rule" id="MF_01526"/>
    </source>
</evidence>
<evidence type="ECO:0000313" key="3">
    <source>
        <dbReference type="Proteomes" id="UP000215185"/>
    </source>
</evidence>
<sequence>MQENIYDLANGLERALRQLPEYKAVADAKAQIDADQAASDLFKEYTAFQGELQGLMQTGQAPSQDLQERMQAMSAQLQENPVVAEYFTKQQQLSVYLADIERIIFSPLQDLL</sequence>
<dbReference type="EMBL" id="LT906439">
    <property type="protein sequence ID" value="SNU88306.1"/>
    <property type="molecule type" value="Genomic_DNA"/>
</dbReference>
<organism evidence="2 3">
    <name type="scientific">Streptococcus merionis</name>
    <dbReference type="NCBI Taxonomy" id="400065"/>
    <lineage>
        <taxon>Bacteria</taxon>
        <taxon>Bacillati</taxon>
        <taxon>Bacillota</taxon>
        <taxon>Bacilli</taxon>
        <taxon>Lactobacillales</taxon>
        <taxon>Streptococcaceae</taxon>
        <taxon>Streptococcus</taxon>
    </lineage>
</organism>
<dbReference type="Pfam" id="PF06133">
    <property type="entry name" value="Com_YlbF"/>
    <property type="match status" value="1"/>
</dbReference>
<keyword evidence="3" id="KW-1185">Reference proteome</keyword>
<evidence type="ECO:0000313" key="2">
    <source>
        <dbReference type="EMBL" id="SNU88306.1"/>
    </source>
</evidence>
<dbReference type="SUPFAM" id="SSF158622">
    <property type="entry name" value="YheA/YmcA-like"/>
    <property type="match status" value="1"/>
</dbReference>
<dbReference type="Gene3D" id="1.20.1500.10">
    <property type="entry name" value="YheA/YmcA-like"/>
    <property type="match status" value="1"/>
</dbReference>
<comment type="similarity">
    <text evidence="1">Belongs to the UPF0342 family.</text>
</comment>
<protein>
    <recommendedName>
        <fullName evidence="1">UPF0342 protein SAMEA4412692_00994</fullName>
    </recommendedName>
</protein>
<dbReference type="InterPro" id="IPR023378">
    <property type="entry name" value="YheA/YmcA-like_dom_sf"/>
</dbReference>